<dbReference type="GO" id="GO:0043596">
    <property type="term" value="C:nuclear replication fork"/>
    <property type="evidence" value="ECO:0007669"/>
    <property type="project" value="TreeGrafter"/>
</dbReference>
<protein>
    <recommendedName>
        <fullName evidence="3">Methyl methanesulfonate-sensitivity protein 22-like</fullName>
    </recommendedName>
</protein>
<name>T1JQ52_TETUR</name>
<dbReference type="GO" id="GO:0031297">
    <property type="term" value="P:replication fork processing"/>
    <property type="evidence" value="ECO:0007669"/>
    <property type="project" value="InterPro"/>
</dbReference>
<dbReference type="EMBL" id="CAEY01000437">
    <property type="status" value="NOT_ANNOTATED_CDS"/>
    <property type="molecule type" value="Genomic_DNA"/>
</dbReference>
<proteinExistence type="predicted"/>
<dbReference type="HOGENOM" id="CLU_343353_0_0_1"/>
<dbReference type="PANTHER" id="PTHR28547">
    <property type="entry name" value="PROTEIN MMS22-LIKE"/>
    <property type="match status" value="1"/>
</dbReference>
<dbReference type="EnsemblMetazoa" id="tetur01g01950.1">
    <property type="protein sequence ID" value="tetur01g01950.1"/>
    <property type="gene ID" value="tetur01g01950"/>
</dbReference>
<keyword evidence="2" id="KW-1185">Reference proteome</keyword>
<accession>T1JQ52</accession>
<reference evidence="1" key="2">
    <citation type="submission" date="2015-06" db="UniProtKB">
        <authorList>
            <consortium name="EnsemblMetazoa"/>
        </authorList>
    </citation>
    <scope>IDENTIFICATION</scope>
</reference>
<dbReference type="AlphaFoldDB" id="T1JQ52"/>
<dbReference type="InterPro" id="IPR042320">
    <property type="entry name" value="MMS22-like"/>
</dbReference>
<reference evidence="2" key="1">
    <citation type="submission" date="2011-08" db="EMBL/GenBank/DDBJ databases">
        <authorList>
            <person name="Rombauts S."/>
        </authorList>
    </citation>
    <scope>NUCLEOTIDE SEQUENCE</scope>
    <source>
        <strain evidence="2">London</strain>
    </source>
</reference>
<dbReference type="GO" id="GO:0000724">
    <property type="term" value="P:double-strand break repair via homologous recombination"/>
    <property type="evidence" value="ECO:0007669"/>
    <property type="project" value="InterPro"/>
</dbReference>
<dbReference type="PANTHER" id="PTHR28547:SF1">
    <property type="entry name" value="PROTEIN MMS22-LIKE"/>
    <property type="match status" value="1"/>
</dbReference>
<organism evidence="1 2">
    <name type="scientific">Tetranychus urticae</name>
    <name type="common">Two-spotted spider mite</name>
    <dbReference type="NCBI Taxonomy" id="32264"/>
    <lineage>
        <taxon>Eukaryota</taxon>
        <taxon>Metazoa</taxon>
        <taxon>Ecdysozoa</taxon>
        <taxon>Arthropoda</taxon>
        <taxon>Chelicerata</taxon>
        <taxon>Arachnida</taxon>
        <taxon>Acari</taxon>
        <taxon>Acariformes</taxon>
        <taxon>Trombidiformes</taxon>
        <taxon>Prostigmata</taxon>
        <taxon>Eleutherengona</taxon>
        <taxon>Raphignathae</taxon>
        <taxon>Tetranychoidea</taxon>
        <taxon>Tetranychidae</taxon>
        <taxon>Tetranychus</taxon>
    </lineage>
</organism>
<sequence>MDSDTISTTPSITSILKMAEDKIKLFAEESDGDSAGGLELLDQKITINESTCEEDLVHYFNLVKKAINIFKVAITAKRSSANMTLWIHYRSQIFNFLKCVYKINKQGNETFQQISIREMTNLVRFTGRISMLDDFDPNIYILSSDIQSPSRQYLHACFDVWLISFHLLCEYNQQTRGKIEILGEVNDPADSRIKFLECLLADLLYISLQKFSSTKDMRMLTTIDPYVCTCHRVLFTIIKILVEKDPAILNIHPFWFYFNVIIDNFIEENRKECKDRDSLITYKRVPSNFNSLDNLNIANLWLMSNLLELIGAPKDSITSQDSCNSTGFTQAIISVLRDFQESSFVKSELLEIAMQLCFNAVKRCSVCVDIPVPFVDYYMKMLTSSQSSSSVYYTLPKSSNQWSLKLRTLFERGSASEMDDKLLDLLLLLLEKVIFKLFAKNSYQNIQLWQKLKSDLFTTLSKYPVEELNESQLYKVLTILIVCCYASDDHYVDIVDKFAELAKAIKIKSSHSKKVKLMIQSTICAALLLSDEKDMNKLVLIAIDIFDRLAEEIIYVSEVKVESIGKCALIPQSIVKVFGQLADRDLLNLVASVTRVINSVRIYLPMVLDASNQHSFGIFLANIMKNFLPFVKAQYGKGSIIQIDVCEVASNLTFLSYFKDSGKLNPSEFRNNFFLFTCSSRIDNKQREKFCDLLFESGESLLTKEVCQLLAELTERFLKSDDSGQTRIKTVIQKLIVIVIKNVPNHISDYFEPKLTEIISRNLVGPNMIKLFRLLMIFIKFLPEVKPKLVTTIAQRIHEIELEGKQSTNDIRDALRNFFHGNSLK</sequence>
<evidence type="ECO:0000313" key="1">
    <source>
        <dbReference type="EnsemblMetazoa" id="tetur01g01950.1"/>
    </source>
</evidence>
<evidence type="ECO:0000313" key="2">
    <source>
        <dbReference type="Proteomes" id="UP000015104"/>
    </source>
</evidence>
<dbReference type="Proteomes" id="UP000015104">
    <property type="component" value="Unassembled WGS sequence"/>
</dbReference>
<evidence type="ECO:0008006" key="3">
    <source>
        <dbReference type="Google" id="ProtNLM"/>
    </source>
</evidence>